<name>A0A821NEP0_9NEOP</name>
<comment type="domain">
    <text evidence="11">The histidine box domains are involved in binding the catalytic metal ions.</text>
</comment>
<organism evidence="13 14">
    <name type="scientific">Pieris macdunnoughi</name>
    <dbReference type="NCBI Taxonomy" id="345717"/>
    <lineage>
        <taxon>Eukaryota</taxon>
        <taxon>Metazoa</taxon>
        <taxon>Ecdysozoa</taxon>
        <taxon>Arthropoda</taxon>
        <taxon>Hexapoda</taxon>
        <taxon>Insecta</taxon>
        <taxon>Pterygota</taxon>
        <taxon>Neoptera</taxon>
        <taxon>Endopterygota</taxon>
        <taxon>Lepidoptera</taxon>
        <taxon>Glossata</taxon>
        <taxon>Ditrysia</taxon>
        <taxon>Papilionoidea</taxon>
        <taxon>Pieridae</taxon>
        <taxon>Pierinae</taxon>
        <taxon>Pieris</taxon>
    </lineage>
</organism>
<evidence type="ECO:0000256" key="1">
    <source>
        <dbReference type="ARBA" id="ARBA00004141"/>
    </source>
</evidence>
<evidence type="ECO:0000256" key="5">
    <source>
        <dbReference type="ARBA" id="ARBA00022832"/>
    </source>
</evidence>
<gene>
    <name evidence="13" type="ORF">PMACD_LOCUS2643</name>
</gene>
<dbReference type="EMBL" id="CAJOBZ010000004">
    <property type="protein sequence ID" value="CAF4786497.1"/>
    <property type="molecule type" value="Genomic_DNA"/>
</dbReference>
<evidence type="ECO:0000256" key="3">
    <source>
        <dbReference type="ARBA" id="ARBA00022516"/>
    </source>
</evidence>
<evidence type="ECO:0000256" key="12">
    <source>
        <dbReference type="SAM" id="Phobius"/>
    </source>
</evidence>
<dbReference type="GO" id="GO:0006636">
    <property type="term" value="P:unsaturated fatty acid biosynthetic process"/>
    <property type="evidence" value="ECO:0007669"/>
    <property type="project" value="TreeGrafter"/>
</dbReference>
<dbReference type="InterPro" id="IPR015876">
    <property type="entry name" value="Acyl-CoA_DS"/>
</dbReference>
<evidence type="ECO:0000256" key="6">
    <source>
        <dbReference type="ARBA" id="ARBA00022989"/>
    </source>
</evidence>
<keyword evidence="10 11" id="KW-0275">Fatty acid biosynthesis</keyword>
<comment type="cofactor">
    <cofactor evidence="11">
        <name>Fe(2+)</name>
        <dbReference type="ChEBI" id="CHEBI:29033"/>
    </cofactor>
</comment>
<dbReference type="PANTHER" id="PTHR11351:SF31">
    <property type="entry name" value="DESATURASE 1, ISOFORM A-RELATED"/>
    <property type="match status" value="1"/>
</dbReference>
<evidence type="ECO:0000256" key="2">
    <source>
        <dbReference type="ARBA" id="ARBA00009295"/>
    </source>
</evidence>
<keyword evidence="3 11" id="KW-0444">Lipid biosynthesis</keyword>
<keyword evidence="8" id="KW-0443">Lipid metabolism</keyword>
<dbReference type="Proteomes" id="UP000663880">
    <property type="component" value="Unassembled WGS sequence"/>
</dbReference>
<comment type="similarity">
    <text evidence="2 11">Belongs to the fatty acid desaturase type 1 family.</text>
</comment>
<reference evidence="13" key="1">
    <citation type="submission" date="2021-02" db="EMBL/GenBank/DDBJ databases">
        <authorList>
            <person name="Steward A R."/>
        </authorList>
    </citation>
    <scope>NUCLEOTIDE SEQUENCE</scope>
</reference>
<evidence type="ECO:0000256" key="11">
    <source>
        <dbReference type="RuleBase" id="RU000581"/>
    </source>
</evidence>
<comment type="caution">
    <text evidence="13">The sequence shown here is derived from an EMBL/GenBank/DDBJ whole genome shotgun (WGS) entry which is preliminary data.</text>
</comment>
<proteinExistence type="inferred from homology"/>
<evidence type="ECO:0000256" key="7">
    <source>
        <dbReference type="ARBA" id="ARBA00023002"/>
    </source>
</evidence>
<keyword evidence="9 12" id="KW-0472">Membrane</keyword>
<keyword evidence="5" id="KW-0276">Fatty acid metabolism</keyword>
<dbReference type="OrthoDB" id="10260134at2759"/>
<keyword evidence="14" id="KW-1185">Reference proteome</keyword>
<dbReference type="GO" id="GO:0005789">
    <property type="term" value="C:endoplasmic reticulum membrane"/>
    <property type="evidence" value="ECO:0007669"/>
    <property type="project" value="TreeGrafter"/>
</dbReference>
<accession>A0A821NEP0</accession>
<sequence>MYLRVVPTRIYAIPFIGSVSFLLPTLVPVYYWGESLNVAWHIRLFTYILKLNTTFLVNSAAHLWGYKPYEKNFFAKIGWAYDLKTVPEGMIEARAKITGDGSDLWGKIKAV</sequence>
<keyword evidence="7 11" id="KW-0560">Oxidoreductase</keyword>
<dbReference type="GO" id="GO:0004768">
    <property type="term" value="F:stearoyl-CoA 9-desaturase activity"/>
    <property type="evidence" value="ECO:0007669"/>
    <property type="project" value="TreeGrafter"/>
</dbReference>
<evidence type="ECO:0000256" key="8">
    <source>
        <dbReference type="ARBA" id="ARBA00023098"/>
    </source>
</evidence>
<feature type="transmembrane region" description="Helical" evidence="12">
    <location>
        <begin position="44"/>
        <end position="66"/>
    </location>
</feature>
<protein>
    <submittedName>
        <fullName evidence="13">Uncharacterized protein</fullName>
    </submittedName>
</protein>
<dbReference type="PANTHER" id="PTHR11351">
    <property type="entry name" value="ACYL-COA DESATURASE"/>
    <property type="match status" value="1"/>
</dbReference>
<evidence type="ECO:0000256" key="10">
    <source>
        <dbReference type="ARBA" id="ARBA00023160"/>
    </source>
</evidence>
<evidence type="ECO:0000313" key="14">
    <source>
        <dbReference type="Proteomes" id="UP000663880"/>
    </source>
</evidence>
<dbReference type="AlphaFoldDB" id="A0A821NEP0"/>
<dbReference type="GO" id="GO:0005506">
    <property type="term" value="F:iron ion binding"/>
    <property type="evidence" value="ECO:0007669"/>
    <property type="project" value="TreeGrafter"/>
</dbReference>
<dbReference type="PRINTS" id="PR00075">
    <property type="entry name" value="FACDDSATRASE"/>
</dbReference>
<evidence type="ECO:0000313" key="13">
    <source>
        <dbReference type="EMBL" id="CAF4786497.1"/>
    </source>
</evidence>
<evidence type="ECO:0000256" key="9">
    <source>
        <dbReference type="ARBA" id="ARBA00023136"/>
    </source>
</evidence>
<keyword evidence="6 12" id="KW-1133">Transmembrane helix</keyword>
<comment type="subcellular location">
    <subcellularLocation>
        <location evidence="1">Membrane</location>
        <topology evidence="1">Multi-pass membrane protein</topology>
    </subcellularLocation>
</comment>
<evidence type="ECO:0000256" key="4">
    <source>
        <dbReference type="ARBA" id="ARBA00022692"/>
    </source>
</evidence>
<feature type="transmembrane region" description="Helical" evidence="12">
    <location>
        <begin position="12"/>
        <end position="32"/>
    </location>
</feature>
<keyword evidence="4 11" id="KW-0812">Transmembrane</keyword>